<dbReference type="HOGENOM" id="CLU_1447061_0_0_12"/>
<proteinExistence type="predicted"/>
<feature type="transmembrane region" description="Helical" evidence="1">
    <location>
        <begin position="20"/>
        <end position="46"/>
    </location>
</feature>
<reference evidence="3" key="2">
    <citation type="submission" date="2011-04" db="EMBL/GenBank/DDBJ databases">
        <title>The complete genome of chromosome of Treponema succinifaciens DSM 2489.</title>
        <authorList>
            <person name="Lucas S."/>
            <person name="Copeland A."/>
            <person name="Lapidus A."/>
            <person name="Bruce D."/>
            <person name="Goodwin L."/>
            <person name="Pitluck S."/>
            <person name="Peters L."/>
            <person name="Kyrpides N."/>
            <person name="Mavromatis K."/>
            <person name="Ivanova N."/>
            <person name="Ovchinnikova G."/>
            <person name="Teshima H."/>
            <person name="Detter J.C."/>
            <person name="Tapia R."/>
            <person name="Han C."/>
            <person name="Land M."/>
            <person name="Hauser L."/>
            <person name="Markowitz V."/>
            <person name="Cheng J.-F."/>
            <person name="Hugenholtz P."/>
            <person name="Woyke T."/>
            <person name="Wu D."/>
            <person name="Gronow S."/>
            <person name="Wellnitz S."/>
            <person name="Brambilla E."/>
            <person name="Klenk H.-P."/>
            <person name="Eisen J.A."/>
        </authorList>
    </citation>
    <scope>NUCLEOTIDE SEQUENCE [LARGE SCALE GENOMIC DNA]</scope>
    <source>
        <strain evidence="3">ATCC 33096 / DSM 2489 / 6091</strain>
    </source>
</reference>
<dbReference type="KEGG" id="tsu:Tresu_2254"/>
<gene>
    <name evidence="2" type="ordered locus">Tresu_2254</name>
</gene>
<evidence type="ECO:0008006" key="4">
    <source>
        <dbReference type="Google" id="ProtNLM"/>
    </source>
</evidence>
<dbReference type="GeneID" id="302999369"/>
<evidence type="ECO:0000256" key="1">
    <source>
        <dbReference type="SAM" id="Phobius"/>
    </source>
</evidence>
<reference evidence="2 3" key="1">
    <citation type="journal article" date="2011" name="Stand. Genomic Sci.">
        <title>Complete genome sequence of Treponema succinifaciens type strain (6091).</title>
        <authorList>
            <person name="Han C."/>
            <person name="Gronow S."/>
            <person name="Teshima H."/>
            <person name="Lapidus A."/>
            <person name="Nolan M."/>
            <person name="Lucas S."/>
            <person name="Hammon N."/>
            <person name="Deshpande S."/>
            <person name="Cheng J.F."/>
            <person name="Zeytun A."/>
            <person name="Tapia R."/>
            <person name="Goodwin L."/>
            <person name="Pitluck S."/>
            <person name="Liolios K."/>
            <person name="Pagani I."/>
            <person name="Ivanova N."/>
            <person name="Mavromatis K."/>
            <person name="Mikhailova N."/>
            <person name="Huntemann M."/>
            <person name="Pati A."/>
            <person name="Chen A."/>
            <person name="Palaniappan K."/>
            <person name="Land M."/>
            <person name="Hauser L."/>
            <person name="Brambilla E.M."/>
            <person name="Rohde M."/>
            <person name="Goker M."/>
            <person name="Woyke T."/>
            <person name="Bristow J."/>
            <person name="Eisen J.A."/>
            <person name="Markowitz V."/>
            <person name="Hugenholtz P."/>
            <person name="Kyrpides N.C."/>
            <person name="Klenk H.P."/>
            <person name="Detter J.C."/>
        </authorList>
    </citation>
    <scope>NUCLEOTIDE SEQUENCE [LARGE SCALE GENOMIC DNA]</scope>
    <source>
        <strain evidence="3">ATCC 33096 / DSM 2489 / 6091</strain>
    </source>
</reference>
<keyword evidence="1" id="KW-0472">Membrane</keyword>
<evidence type="ECO:0000313" key="3">
    <source>
        <dbReference type="Proteomes" id="UP000006852"/>
    </source>
</evidence>
<dbReference type="Gene3D" id="1.10.1760.20">
    <property type="match status" value="1"/>
</dbReference>
<evidence type="ECO:0000313" key="2">
    <source>
        <dbReference type="EMBL" id="AEB15122.1"/>
    </source>
</evidence>
<dbReference type="RefSeq" id="WP_013702374.1">
    <property type="nucleotide sequence ID" value="NC_015385.1"/>
</dbReference>
<protein>
    <recommendedName>
        <fullName evidence="4">ECF transporter S component</fullName>
    </recommendedName>
</protein>
<feature type="transmembrane region" description="Helical" evidence="1">
    <location>
        <begin position="123"/>
        <end position="144"/>
    </location>
</feature>
<organism evidence="2 3">
    <name type="scientific">Treponema succinifaciens (strain ATCC 33096 / DSM 2489 / 6091)</name>
    <dbReference type="NCBI Taxonomy" id="869209"/>
    <lineage>
        <taxon>Bacteria</taxon>
        <taxon>Pseudomonadati</taxon>
        <taxon>Spirochaetota</taxon>
        <taxon>Spirochaetia</taxon>
        <taxon>Spirochaetales</taxon>
        <taxon>Treponemataceae</taxon>
        <taxon>Treponema</taxon>
    </lineage>
</organism>
<feature type="transmembrane region" description="Helical" evidence="1">
    <location>
        <begin position="156"/>
        <end position="173"/>
    </location>
</feature>
<feature type="transmembrane region" description="Helical" evidence="1">
    <location>
        <begin position="53"/>
        <end position="74"/>
    </location>
</feature>
<keyword evidence="1" id="KW-0812">Transmembrane</keyword>
<sequence length="207" mass="22586">MSGNLINSRLPDKNWTPRRIIFTVLFIAISIGINYLGSFLAGLIAFPLYLDSVMTIAVTALCGLVPGLICAFGSNLLLFIFAHTGIFFSACHLSTALIAWLVFRAERKKHPNEKLLSSDSFMWAGFLAAISNSIIGDTISTFVYGANTSIPQVDNAVQGIYVVIRSLPVAAYIGGTITNFVDKLVSATICLFIYRFVKKVFSNLPSF</sequence>
<keyword evidence="3" id="KW-1185">Reference proteome</keyword>
<name>F2NTR3_TRES6</name>
<dbReference type="Proteomes" id="UP000006852">
    <property type="component" value="Chromosome"/>
</dbReference>
<dbReference type="AlphaFoldDB" id="F2NTR3"/>
<dbReference type="eggNOG" id="ENOG502ZF45">
    <property type="taxonomic scope" value="Bacteria"/>
</dbReference>
<keyword evidence="1" id="KW-1133">Transmembrane helix</keyword>
<accession>F2NTR3</accession>
<dbReference type="EMBL" id="CP002631">
    <property type="protein sequence ID" value="AEB15122.1"/>
    <property type="molecule type" value="Genomic_DNA"/>
</dbReference>
<feature type="transmembrane region" description="Helical" evidence="1">
    <location>
        <begin position="80"/>
        <end position="103"/>
    </location>
</feature>